<protein>
    <recommendedName>
        <fullName evidence="2">Reverse transcriptase domain-containing protein</fullName>
    </recommendedName>
</protein>
<gene>
    <name evidence="3" type="ORF">PR048_010796</name>
</gene>
<evidence type="ECO:0000313" key="4">
    <source>
        <dbReference type="Proteomes" id="UP001159363"/>
    </source>
</evidence>
<dbReference type="InterPro" id="IPR000477">
    <property type="entry name" value="RT_dom"/>
</dbReference>
<organism evidence="3 4">
    <name type="scientific">Dryococelus australis</name>
    <dbReference type="NCBI Taxonomy" id="614101"/>
    <lineage>
        <taxon>Eukaryota</taxon>
        <taxon>Metazoa</taxon>
        <taxon>Ecdysozoa</taxon>
        <taxon>Arthropoda</taxon>
        <taxon>Hexapoda</taxon>
        <taxon>Insecta</taxon>
        <taxon>Pterygota</taxon>
        <taxon>Neoptera</taxon>
        <taxon>Polyneoptera</taxon>
        <taxon>Phasmatodea</taxon>
        <taxon>Verophasmatodea</taxon>
        <taxon>Anareolatae</taxon>
        <taxon>Phasmatidae</taxon>
        <taxon>Eurycanthinae</taxon>
        <taxon>Dryococelus</taxon>
    </lineage>
</organism>
<feature type="region of interest" description="Disordered" evidence="1">
    <location>
        <begin position="1"/>
        <end position="30"/>
    </location>
</feature>
<evidence type="ECO:0000256" key="1">
    <source>
        <dbReference type="SAM" id="MobiDB-lite"/>
    </source>
</evidence>
<comment type="caution">
    <text evidence="3">The sequence shown here is derived from an EMBL/GenBank/DDBJ whole genome shotgun (WGS) entry which is preliminary data.</text>
</comment>
<feature type="region of interest" description="Disordered" evidence="1">
    <location>
        <begin position="137"/>
        <end position="175"/>
    </location>
</feature>
<dbReference type="PANTHER" id="PTHR19446">
    <property type="entry name" value="REVERSE TRANSCRIPTASES"/>
    <property type="match status" value="1"/>
</dbReference>
<reference evidence="3 4" key="1">
    <citation type="submission" date="2023-02" db="EMBL/GenBank/DDBJ databases">
        <title>LHISI_Scaffold_Assembly.</title>
        <authorList>
            <person name="Stuart O.P."/>
            <person name="Cleave R."/>
            <person name="Magrath M.J.L."/>
            <person name="Mikheyev A.S."/>
        </authorList>
    </citation>
    <scope>NUCLEOTIDE SEQUENCE [LARGE SCALE GENOMIC DNA]</scope>
    <source>
        <strain evidence="3">Daus_M_001</strain>
        <tissue evidence="3">Leg muscle</tissue>
    </source>
</reference>
<evidence type="ECO:0000313" key="3">
    <source>
        <dbReference type="EMBL" id="KAJ8891280.1"/>
    </source>
</evidence>
<dbReference type="Pfam" id="PF00078">
    <property type="entry name" value="RVT_1"/>
    <property type="match status" value="1"/>
</dbReference>
<feature type="domain" description="Reverse transcriptase" evidence="2">
    <location>
        <begin position="219"/>
        <end position="358"/>
    </location>
</feature>
<evidence type="ECO:0000259" key="2">
    <source>
        <dbReference type="Pfam" id="PF00078"/>
    </source>
</evidence>
<name>A0ABQ9I4S4_9NEOP</name>
<accession>A0ABQ9I4S4</accession>
<dbReference type="CDD" id="cd01650">
    <property type="entry name" value="RT_nLTR_like"/>
    <property type="match status" value="1"/>
</dbReference>
<dbReference type="Proteomes" id="UP001159363">
    <property type="component" value="Chromosome 3"/>
</dbReference>
<sequence>MGALRGATTIKRSTDSRQEMTESTSGASRGDRLLTLLEDLEEVQDESWRPDTLEVAVRSSMDGGSPSEGIDWWLRSTCKVKDERRHDYAIVQNLWKRDHARVARCILKGEKIDGVIHLPPETAGWWAKLFSRGEGLGDLEVPEDDDEDPHGMSIPITSEEEERSEISGQSAPGPNGIMVQQWRKIPTGLKVVLFNLFLLTDDFPDLLLQARTVLLPKIDMPSLPSDIRPISISSVIMRHYHKILAQRIQNCIKIGSEQRAFQSADGLAENLSLLSEVLHSATSQLRSMYMAIIDVKKAFDTIYARGTTSIQLPGQVLNDIPVHQGVRQGDPLSPVLFNVVMIQLGNDTISYLAFADDLDGQKSHSLALVAVGKTGKIKVLDEPTLRLGNQLLSPLGITECWRYLGIFFTSLIHQLSFARVSMDILKAMDVVVRASVRRWLKLPRDVALGIFYAPPSSSGLGVPSFLRSVPVWILSRLRNMSKSPPARSLVDCPFFSRRVEWAERAATVKGTVLDTTLKVRNYWSARLLASVDGKDLIPAKASKLSTTWLVADARVVPAQDYISYLQIISNSLPTKLRTSRGRQAEGILPKCWAGCDDARITRHDNIIWVVADKCVKRDWEVTREPRYRTEAGLVAVNKDIGKAVIIDVQVVQASNLDWSYNTEIKKYATKDLLAAVMAERGVQEVSVVPVTLTWKGSWFAKSASELQDIIGGDAFLRSLVTRTLFGTPLC</sequence>
<keyword evidence="4" id="KW-1185">Reference proteome</keyword>
<proteinExistence type="predicted"/>
<dbReference type="SUPFAM" id="SSF56672">
    <property type="entry name" value="DNA/RNA polymerases"/>
    <property type="match status" value="1"/>
</dbReference>
<dbReference type="EMBL" id="JARBHB010000003">
    <property type="protein sequence ID" value="KAJ8891280.1"/>
    <property type="molecule type" value="Genomic_DNA"/>
</dbReference>
<dbReference type="InterPro" id="IPR043502">
    <property type="entry name" value="DNA/RNA_pol_sf"/>
</dbReference>